<protein>
    <submittedName>
        <fullName evidence="2">Uncharacterized protein</fullName>
    </submittedName>
</protein>
<evidence type="ECO:0000313" key="3">
    <source>
        <dbReference type="Proteomes" id="UP001201812"/>
    </source>
</evidence>
<gene>
    <name evidence="2" type="ORF">DdX_10609</name>
</gene>
<organism evidence="2 3">
    <name type="scientific">Ditylenchus destructor</name>
    <dbReference type="NCBI Taxonomy" id="166010"/>
    <lineage>
        <taxon>Eukaryota</taxon>
        <taxon>Metazoa</taxon>
        <taxon>Ecdysozoa</taxon>
        <taxon>Nematoda</taxon>
        <taxon>Chromadorea</taxon>
        <taxon>Rhabditida</taxon>
        <taxon>Tylenchina</taxon>
        <taxon>Tylenchomorpha</taxon>
        <taxon>Sphaerularioidea</taxon>
        <taxon>Anguinidae</taxon>
        <taxon>Anguininae</taxon>
        <taxon>Ditylenchus</taxon>
    </lineage>
</organism>
<feature type="region of interest" description="Disordered" evidence="1">
    <location>
        <begin position="61"/>
        <end position="112"/>
    </location>
</feature>
<dbReference type="EMBL" id="JAKKPZ010000025">
    <property type="protein sequence ID" value="KAI1710550.1"/>
    <property type="molecule type" value="Genomic_DNA"/>
</dbReference>
<proteinExistence type="predicted"/>
<reference evidence="2" key="1">
    <citation type="submission" date="2022-01" db="EMBL/GenBank/DDBJ databases">
        <title>Genome Sequence Resource for Two Populations of Ditylenchus destructor, the Migratory Endoparasitic Phytonematode.</title>
        <authorList>
            <person name="Zhang H."/>
            <person name="Lin R."/>
            <person name="Xie B."/>
        </authorList>
    </citation>
    <scope>NUCLEOTIDE SEQUENCE</scope>
    <source>
        <strain evidence="2">BazhouSP</strain>
    </source>
</reference>
<evidence type="ECO:0000313" key="2">
    <source>
        <dbReference type="EMBL" id="KAI1710550.1"/>
    </source>
</evidence>
<name>A0AAD4N0A5_9BILA</name>
<feature type="region of interest" description="Disordered" evidence="1">
    <location>
        <begin position="1"/>
        <end position="24"/>
    </location>
</feature>
<accession>A0AAD4N0A5</accession>
<evidence type="ECO:0000256" key="1">
    <source>
        <dbReference type="SAM" id="MobiDB-lite"/>
    </source>
</evidence>
<dbReference type="AlphaFoldDB" id="A0AAD4N0A5"/>
<comment type="caution">
    <text evidence="2">The sequence shown here is derived from an EMBL/GenBank/DDBJ whole genome shotgun (WGS) entry which is preliminary data.</text>
</comment>
<feature type="compositionally biased region" description="Polar residues" evidence="1">
    <location>
        <begin position="78"/>
        <end position="96"/>
    </location>
</feature>
<feature type="compositionally biased region" description="Basic residues" evidence="1">
    <location>
        <begin position="15"/>
        <end position="24"/>
    </location>
</feature>
<keyword evidence="3" id="KW-1185">Reference proteome</keyword>
<sequence>MLPQAKASVQSLSHTQHHRIVPRKMKRQLLEAKLMRKEEALQRQLQEKRYVKHVLKQRVFNNDVKDRKPAASPKQGPSGVTATAPSSEMNRMNLQGYNKRLTYAEVTRSRKK</sequence>
<dbReference type="Proteomes" id="UP001201812">
    <property type="component" value="Unassembled WGS sequence"/>
</dbReference>